<sequence length="573" mass="66091">MAETTNEIAHWQSIDLRPNSIHMLNGQRYPNVRNNFDNNQPFLYPENLWDIISNELPDNDGDLVDLAQKFVHKHFYNQVPRILQLERYYQADNNIHYWKSDKSKKRADNRIASGLPRYITNIKVGYQFGNPIKFNYSNANDSNDLGQSLMAQITTFNNQNDEPYHEKLMGINLKNTGRAYELLYIPKDEKTPRMTTIEPATCFVVFNTDVEPKALFAVRYYAVNVDDVMHYEIEIYTDSYVFTYSTDGNDPSDDWTQEDDPQPHYFGSVPITEYLNNREKTGAWESKLDEIDAYDKTLSEMANSQEDFSNSTLVISGHLKRVGKKHILVDSYNNPVYMDNKKMKYTSNKYDSDGMKNNVVTYKEDLTPDSNILQLENSVIPSRDGGNTIIPTNASYLTKNLDANEWQIYKNALLQDIHKETNTPDTSDQNFSSNASGVAMAYKLWGADQERSISETLYKRGIMQRLRLLGHYWNIKDNGFNTDIINNINIVFTPNLPKNNDEVMNNLNIENQLGVSKQTMFEQLTQVDGVSPETESQRIKDEQDDQDTRDVNLSTNIQQKQNAQNNTGNDVNE</sequence>
<comment type="caution">
    <text evidence="2">The sequence shown here is derived from an EMBL/GenBank/DDBJ whole genome shotgun (WGS) entry which is preliminary data.</text>
</comment>
<dbReference type="EMBL" id="QUAV01000006">
    <property type="protein sequence ID" value="TPR23102.1"/>
    <property type="molecule type" value="Genomic_DNA"/>
</dbReference>
<dbReference type="NCBIfam" id="TIGR01538">
    <property type="entry name" value="portal_SPP1"/>
    <property type="match status" value="1"/>
</dbReference>
<evidence type="ECO:0000256" key="1">
    <source>
        <dbReference type="SAM" id="MobiDB-lite"/>
    </source>
</evidence>
<evidence type="ECO:0000313" key="3">
    <source>
        <dbReference type="Proteomes" id="UP000777560"/>
    </source>
</evidence>
<dbReference type="Pfam" id="PF05133">
    <property type="entry name" value="SPP1_portal"/>
    <property type="match status" value="1"/>
</dbReference>
<proteinExistence type="predicted"/>
<dbReference type="InterPro" id="IPR006428">
    <property type="entry name" value="Portal_SPP1-type"/>
</dbReference>
<organism evidence="2 3">
    <name type="scientific">Apilactobacillus micheneri</name>
    <dbReference type="NCBI Taxonomy" id="1899430"/>
    <lineage>
        <taxon>Bacteria</taxon>
        <taxon>Bacillati</taxon>
        <taxon>Bacillota</taxon>
        <taxon>Bacilli</taxon>
        <taxon>Lactobacillales</taxon>
        <taxon>Lactobacillaceae</taxon>
        <taxon>Apilactobacillus</taxon>
    </lineage>
</organism>
<dbReference type="InterPro" id="IPR021145">
    <property type="entry name" value="Portal_protein_SPP1_Gp6-like"/>
</dbReference>
<dbReference type="RefSeq" id="WP_140926042.1">
    <property type="nucleotide sequence ID" value="NZ_QUAU01000006.1"/>
</dbReference>
<gene>
    <name evidence="2" type="ORF">DY114_07275</name>
</gene>
<feature type="region of interest" description="Disordered" evidence="1">
    <location>
        <begin position="527"/>
        <end position="573"/>
    </location>
</feature>
<reference evidence="2 3" key="1">
    <citation type="submission" date="2018-08" db="EMBL/GenBank/DDBJ databases">
        <title>Comparative genomics of wild bee and flower associated Lactobacillus reveals potential adaptation to the bee host.</title>
        <authorList>
            <person name="Vuong H.Q."/>
            <person name="Mcfrederick Q.S."/>
        </authorList>
    </citation>
    <scope>NUCLEOTIDE SEQUENCE [LARGE SCALE GENOMIC DNA]</scope>
    <source>
        <strain evidence="2 3">HV_13</strain>
    </source>
</reference>
<accession>A0ABY2YUY5</accession>
<keyword evidence="3" id="KW-1185">Reference proteome</keyword>
<dbReference type="Proteomes" id="UP000777560">
    <property type="component" value="Unassembled WGS sequence"/>
</dbReference>
<evidence type="ECO:0000313" key="2">
    <source>
        <dbReference type="EMBL" id="TPR23102.1"/>
    </source>
</evidence>
<protein>
    <submittedName>
        <fullName evidence="2">Phage portal protein</fullName>
    </submittedName>
</protein>
<feature type="compositionally biased region" description="Polar residues" evidence="1">
    <location>
        <begin position="551"/>
        <end position="573"/>
    </location>
</feature>
<feature type="compositionally biased region" description="Basic and acidic residues" evidence="1">
    <location>
        <begin position="535"/>
        <end position="550"/>
    </location>
</feature>
<name>A0ABY2YUY5_9LACO</name>